<organism evidence="2 3">
    <name type="scientific">Trypanosoma brucei gambiense (strain MHOM/CI/86/DAL972)</name>
    <dbReference type="NCBI Taxonomy" id="679716"/>
    <lineage>
        <taxon>Eukaryota</taxon>
        <taxon>Discoba</taxon>
        <taxon>Euglenozoa</taxon>
        <taxon>Kinetoplastea</taxon>
        <taxon>Metakinetoplastina</taxon>
        <taxon>Trypanosomatida</taxon>
        <taxon>Trypanosomatidae</taxon>
        <taxon>Trypanosoma</taxon>
    </lineage>
</organism>
<dbReference type="KEGG" id="tbg:TbgDal_XI2380"/>
<evidence type="ECO:0000313" key="3">
    <source>
        <dbReference type="Proteomes" id="UP000002316"/>
    </source>
</evidence>
<dbReference type="EMBL" id="FN554974">
    <property type="protein sequence ID" value="CBH17121.1"/>
    <property type="molecule type" value="Genomic_DNA"/>
</dbReference>
<dbReference type="GeneID" id="23867207"/>
<accession>D0A620</accession>
<feature type="region of interest" description="Disordered" evidence="1">
    <location>
        <begin position="295"/>
        <end position="314"/>
    </location>
</feature>
<evidence type="ECO:0000313" key="2">
    <source>
        <dbReference type="EMBL" id="CBH17121.1"/>
    </source>
</evidence>
<dbReference type="OrthoDB" id="272026at2759"/>
<dbReference type="AlphaFoldDB" id="D0A620"/>
<dbReference type="VEuPathDB" id="TriTrypDB:Tbg972.11.2380"/>
<gene>
    <name evidence="2" type="ORF">TbgDal_XI2380</name>
</gene>
<sequence length="642" mass="69158">MPSASSGYTFADFLRRLERSPDSHMAPLYHEHRELFVRRHDMFARVISSVTWSKGVALVAAAGYTQAVNVTIYRALLARMLLHNRHVRQCGTGSVVPWSAALRTYSEAIATHGNAVPTRMTLSALRLCTPARQWVAAISLLMLSQANDKLTLPMLIDAAGCCATPAAWEKAMALLGRFHAQSLQVLPDSIQSLRPVGTSASTVDAAAHALLPRSEGPTPEQKHILTVINKVVSAVPWQVALSNEMCRSYLTHLVASTTLRPTEKTASLTTAVQQLPWEAFVTLMKTVTATVQEGSQGVLGSRSTPQLPPPQDGMERGDVAKSLLSNSIIREGVNLLQSEPETAIPFITTILYKLPSAEAAALFLSEATSAYRNSSSAVVAAAIRHPVVVGALLKRCADSNSWYLAASIFKSTSPTAIPCDVASDLVIQMRRANQAPLVVDVLQKYIVPSGTKLTEEAIEAALLCVLVHNRALAKASAVVAGTSPDNRTGKPNGIGVANGVHWISALSWATDLLEEGVESRILQTGTTPSVGGVNHEDPTVLLRKKTLSPRILSLLIYICVNAGSPRGGLFALGYARTVSKTELELSEEITALLYCMMYDRPREAESIIQHAVKKHGEYKGKYLGRLLVASQEAKGSALRNQT</sequence>
<proteinExistence type="predicted"/>
<dbReference type="RefSeq" id="XP_011779385.1">
    <property type="nucleotide sequence ID" value="XM_011781083.1"/>
</dbReference>
<reference evidence="3" key="1">
    <citation type="journal article" date="2010" name="PLoS Negl. Trop. Dis.">
        <title>The genome sequence of Trypanosoma brucei gambiense, causative agent of chronic human african trypanosomiasis.</title>
        <authorList>
            <person name="Jackson A.P."/>
            <person name="Sanders M."/>
            <person name="Berry A."/>
            <person name="McQuillan J."/>
            <person name="Aslett M.A."/>
            <person name="Quail M.A."/>
            <person name="Chukualim B."/>
            <person name="Capewell P."/>
            <person name="MacLeod A."/>
            <person name="Melville S.E."/>
            <person name="Gibson W."/>
            <person name="Barry J.D."/>
            <person name="Berriman M."/>
            <person name="Hertz-Fowler C."/>
        </authorList>
    </citation>
    <scope>NUCLEOTIDE SEQUENCE [LARGE SCALE GENOMIC DNA]</scope>
    <source>
        <strain evidence="3">MHOM/CI/86/DAL972</strain>
    </source>
</reference>
<name>D0A620_TRYB9</name>
<evidence type="ECO:0000256" key="1">
    <source>
        <dbReference type="SAM" id="MobiDB-lite"/>
    </source>
</evidence>
<protein>
    <submittedName>
        <fullName evidence="2">Uncharacterized protein</fullName>
    </submittedName>
</protein>
<dbReference type="Proteomes" id="UP000002316">
    <property type="component" value="Chromosome 11"/>
</dbReference>